<reference evidence="2" key="2">
    <citation type="journal article" date="2015" name="Data Brief">
        <title>Shoot transcriptome of the giant reed, Arundo donax.</title>
        <authorList>
            <person name="Barrero R.A."/>
            <person name="Guerrero F.D."/>
            <person name="Moolhuijzen P."/>
            <person name="Goolsby J.A."/>
            <person name="Tidwell J."/>
            <person name="Bellgard S.E."/>
            <person name="Bellgard M.I."/>
        </authorList>
    </citation>
    <scope>NUCLEOTIDE SEQUENCE</scope>
    <source>
        <tissue evidence="2">Shoot tissue taken approximately 20 cm above the soil surface</tissue>
    </source>
</reference>
<proteinExistence type="predicted"/>
<organism evidence="2">
    <name type="scientific">Arundo donax</name>
    <name type="common">Giant reed</name>
    <name type="synonym">Donax arundinaceus</name>
    <dbReference type="NCBI Taxonomy" id="35708"/>
    <lineage>
        <taxon>Eukaryota</taxon>
        <taxon>Viridiplantae</taxon>
        <taxon>Streptophyta</taxon>
        <taxon>Embryophyta</taxon>
        <taxon>Tracheophyta</taxon>
        <taxon>Spermatophyta</taxon>
        <taxon>Magnoliopsida</taxon>
        <taxon>Liliopsida</taxon>
        <taxon>Poales</taxon>
        <taxon>Poaceae</taxon>
        <taxon>PACMAD clade</taxon>
        <taxon>Arundinoideae</taxon>
        <taxon>Arundineae</taxon>
        <taxon>Arundo</taxon>
    </lineage>
</organism>
<feature type="region of interest" description="Disordered" evidence="1">
    <location>
        <begin position="1"/>
        <end position="35"/>
    </location>
</feature>
<accession>A0A0A9G3X5</accession>
<feature type="compositionally biased region" description="Basic residues" evidence="1">
    <location>
        <begin position="16"/>
        <end position="34"/>
    </location>
</feature>
<name>A0A0A9G3X5_ARUDO</name>
<evidence type="ECO:0000313" key="2">
    <source>
        <dbReference type="EMBL" id="JAE18139.1"/>
    </source>
</evidence>
<protein>
    <submittedName>
        <fullName evidence="2">Uncharacterized protein</fullName>
    </submittedName>
</protein>
<dbReference type="EMBL" id="GBRH01179757">
    <property type="protein sequence ID" value="JAE18139.1"/>
    <property type="molecule type" value="Transcribed_RNA"/>
</dbReference>
<sequence length="60" mass="6893">MMMHNFCIEEKPYAKSNKRTTKEGKKKKKKKKGLITKENEPLLNMADSNEKIVNAEIALA</sequence>
<evidence type="ECO:0000256" key="1">
    <source>
        <dbReference type="SAM" id="MobiDB-lite"/>
    </source>
</evidence>
<reference evidence="2" key="1">
    <citation type="submission" date="2014-09" db="EMBL/GenBank/DDBJ databases">
        <authorList>
            <person name="Magalhaes I.L.F."/>
            <person name="Oliveira U."/>
            <person name="Santos F.R."/>
            <person name="Vidigal T.H.D.A."/>
            <person name="Brescovit A.D."/>
            <person name="Santos A.J."/>
        </authorList>
    </citation>
    <scope>NUCLEOTIDE SEQUENCE</scope>
    <source>
        <tissue evidence="2">Shoot tissue taken approximately 20 cm above the soil surface</tissue>
    </source>
</reference>
<dbReference type="AlphaFoldDB" id="A0A0A9G3X5"/>